<proteinExistence type="predicted"/>
<evidence type="ECO:0000256" key="9">
    <source>
        <dbReference type="ARBA" id="ARBA00023136"/>
    </source>
</evidence>
<dbReference type="PANTHER" id="PTHR43078:SF6">
    <property type="entry name" value="UDP-GLUCURONIC ACID DECARBOXYLASE 1"/>
    <property type="match status" value="1"/>
</dbReference>
<keyword evidence="4" id="KW-0210">Decarboxylase</keyword>
<evidence type="ECO:0000256" key="12">
    <source>
        <dbReference type="ARBA" id="ARBA00037859"/>
    </source>
</evidence>
<keyword evidence="15" id="KW-1185">Reference proteome</keyword>
<dbReference type="SUPFAM" id="SSF51735">
    <property type="entry name" value="NAD(P)-binding Rossmann-fold domains"/>
    <property type="match status" value="1"/>
</dbReference>
<sequence length="354" mass="39038">MNKSDRLTLVAGGAGFIGSHLCRMLLEAGEHVVCVDNLQTSRPSNLAVLKQYDNFEFIQADITAPWPTSLVTRARQFHRVYNLACAASPPAYQADPEHTMLTSVVGTSQLLRLAEASGARFLLTSTSEVYGDPESHPQREEYRGNVSCTGPRACYDEGKRAAEALTFDYARSGRADVRVARIFNTYGPNMDPCDGRVVSNVICQALSGEAITIYGDGSQTRSFCYVTDTAEALRRLMEADEIGMEPVNIGNPREMTVRELVDLVVDMLGRPAEVRNAPLPVDDPRRRKPNIDRARALLGWEPTTKLEDGIRATMDWFARELGDEVLVTAKLDTLDRHRPTRPAVPLTAREAVAG</sequence>
<dbReference type="Pfam" id="PF01370">
    <property type="entry name" value="Epimerase"/>
    <property type="match status" value="1"/>
</dbReference>
<dbReference type="UniPathway" id="UPA00796">
    <property type="reaction ID" value="UER00771"/>
</dbReference>
<feature type="domain" description="NAD-dependent epimerase/dehydratase" evidence="13">
    <location>
        <begin position="9"/>
        <end position="250"/>
    </location>
</feature>
<dbReference type="GO" id="GO:0048040">
    <property type="term" value="F:UDP-glucuronate decarboxylase activity"/>
    <property type="evidence" value="ECO:0007669"/>
    <property type="project" value="UniProtKB-EC"/>
</dbReference>
<dbReference type="AlphaFoldDB" id="A0A7W7KAP6"/>
<comment type="cofactor">
    <cofactor evidence="1">
        <name>NAD(+)</name>
        <dbReference type="ChEBI" id="CHEBI:57540"/>
    </cofactor>
</comment>
<keyword evidence="7" id="KW-0520">NAD</keyword>
<dbReference type="GO" id="GO:0070403">
    <property type="term" value="F:NAD+ binding"/>
    <property type="evidence" value="ECO:0007669"/>
    <property type="project" value="InterPro"/>
</dbReference>
<evidence type="ECO:0000256" key="7">
    <source>
        <dbReference type="ARBA" id="ARBA00023027"/>
    </source>
</evidence>
<dbReference type="Proteomes" id="UP000555448">
    <property type="component" value="Unassembled WGS sequence"/>
</dbReference>
<evidence type="ECO:0000256" key="8">
    <source>
        <dbReference type="ARBA" id="ARBA00023034"/>
    </source>
</evidence>
<organism evidence="14 15">
    <name type="scientific">Novosphingobium chloroacetimidivorans</name>
    <dbReference type="NCBI Taxonomy" id="1428314"/>
    <lineage>
        <taxon>Bacteria</taxon>
        <taxon>Pseudomonadati</taxon>
        <taxon>Pseudomonadota</taxon>
        <taxon>Alphaproteobacteria</taxon>
        <taxon>Sphingomonadales</taxon>
        <taxon>Sphingomonadaceae</taxon>
        <taxon>Novosphingobium</taxon>
    </lineage>
</organism>
<reference evidence="14 15" key="1">
    <citation type="submission" date="2020-08" db="EMBL/GenBank/DDBJ databases">
        <title>Functional genomics of gut bacteria from endangered species of beetles.</title>
        <authorList>
            <person name="Carlos-Shanley C."/>
        </authorList>
    </citation>
    <scope>NUCLEOTIDE SEQUENCE [LARGE SCALE GENOMIC DNA]</scope>
    <source>
        <strain evidence="14 15">S00245</strain>
    </source>
</reference>
<dbReference type="GO" id="GO:0042732">
    <property type="term" value="P:D-xylose metabolic process"/>
    <property type="evidence" value="ECO:0007669"/>
    <property type="project" value="InterPro"/>
</dbReference>
<dbReference type="PANTHER" id="PTHR43078">
    <property type="entry name" value="UDP-GLUCURONIC ACID DECARBOXYLASE-RELATED"/>
    <property type="match status" value="1"/>
</dbReference>
<evidence type="ECO:0000256" key="3">
    <source>
        <dbReference type="ARBA" id="ARBA00022692"/>
    </source>
</evidence>
<accession>A0A7W7KAP6</accession>
<keyword evidence="6" id="KW-1133">Transmembrane helix</keyword>
<dbReference type="GO" id="GO:0005737">
    <property type="term" value="C:cytoplasm"/>
    <property type="evidence" value="ECO:0007669"/>
    <property type="project" value="TreeGrafter"/>
</dbReference>
<dbReference type="FunFam" id="3.40.50.720:FF:000065">
    <property type="entry name" value="UDP-glucuronic acid decarboxylase 1"/>
    <property type="match status" value="1"/>
</dbReference>
<keyword evidence="10" id="KW-0325">Glycoprotein</keyword>
<dbReference type="CDD" id="cd05230">
    <property type="entry name" value="UGD_SDR_e"/>
    <property type="match status" value="1"/>
</dbReference>
<evidence type="ECO:0000259" key="13">
    <source>
        <dbReference type="Pfam" id="PF01370"/>
    </source>
</evidence>
<dbReference type="RefSeq" id="WP_184246033.1">
    <property type="nucleotide sequence ID" value="NZ_JACHLR010000011.1"/>
</dbReference>
<dbReference type="InterPro" id="IPR044516">
    <property type="entry name" value="UXS-like"/>
</dbReference>
<dbReference type="InterPro" id="IPR036291">
    <property type="entry name" value="NAD(P)-bd_dom_sf"/>
</dbReference>
<keyword evidence="9" id="KW-0472">Membrane</keyword>
<name>A0A7W7KAP6_9SPHN</name>
<evidence type="ECO:0000256" key="2">
    <source>
        <dbReference type="ARBA" id="ARBA00004323"/>
    </source>
</evidence>
<dbReference type="Gene3D" id="3.40.50.720">
    <property type="entry name" value="NAD(P)-binding Rossmann-like Domain"/>
    <property type="match status" value="1"/>
</dbReference>
<evidence type="ECO:0000313" key="14">
    <source>
        <dbReference type="EMBL" id="MBB4859330.1"/>
    </source>
</evidence>
<keyword evidence="8" id="KW-0333">Golgi apparatus</keyword>
<evidence type="ECO:0000256" key="4">
    <source>
        <dbReference type="ARBA" id="ARBA00022793"/>
    </source>
</evidence>
<evidence type="ECO:0000256" key="10">
    <source>
        <dbReference type="ARBA" id="ARBA00023180"/>
    </source>
</evidence>
<dbReference type="EC" id="4.1.1.35" evidence="14"/>
<evidence type="ECO:0000256" key="1">
    <source>
        <dbReference type="ARBA" id="ARBA00001911"/>
    </source>
</evidence>
<keyword evidence="11 14" id="KW-0456">Lyase</keyword>
<evidence type="ECO:0000256" key="5">
    <source>
        <dbReference type="ARBA" id="ARBA00022968"/>
    </source>
</evidence>
<gene>
    <name evidence="14" type="ORF">HNO88_002659</name>
</gene>
<keyword evidence="5" id="KW-0735">Signal-anchor</keyword>
<dbReference type="InterPro" id="IPR001509">
    <property type="entry name" value="Epimerase_deHydtase"/>
</dbReference>
<evidence type="ECO:0000256" key="11">
    <source>
        <dbReference type="ARBA" id="ARBA00023239"/>
    </source>
</evidence>
<dbReference type="GO" id="GO:0033320">
    <property type="term" value="P:UDP-D-xylose biosynthetic process"/>
    <property type="evidence" value="ECO:0007669"/>
    <property type="project" value="UniProtKB-UniPathway"/>
</dbReference>
<keyword evidence="3" id="KW-0812">Transmembrane</keyword>
<comment type="subcellular location">
    <subcellularLocation>
        <location evidence="2">Golgi apparatus membrane</location>
        <topology evidence="2">Single-pass type II membrane protein</topology>
    </subcellularLocation>
    <subcellularLocation>
        <location evidence="12">Golgi apparatus</location>
        <location evidence="12">Golgi stack membrane</location>
    </subcellularLocation>
</comment>
<dbReference type="EMBL" id="JACHLR010000011">
    <property type="protein sequence ID" value="MBB4859330.1"/>
    <property type="molecule type" value="Genomic_DNA"/>
</dbReference>
<evidence type="ECO:0000313" key="15">
    <source>
        <dbReference type="Proteomes" id="UP000555448"/>
    </source>
</evidence>
<protein>
    <submittedName>
        <fullName evidence="14">UDP-glucuronate decarboxylase</fullName>
        <ecNumber evidence="14">4.1.1.35</ecNumber>
    </submittedName>
</protein>
<comment type="caution">
    <text evidence="14">The sequence shown here is derived from an EMBL/GenBank/DDBJ whole genome shotgun (WGS) entry which is preliminary data.</text>
</comment>
<evidence type="ECO:0000256" key="6">
    <source>
        <dbReference type="ARBA" id="ARBA00022989"/>
    </source>
</evidence>